<protein>
    <submittedName>
        <fullName evidence="7">Polysaccharide biosynthesis protein</fullName>
    </submittedName>
</protein>
<name>A0A1Y6MJH4_9GAMM</name>
<dbReference type="InterPro" id="IPR050833">
    <property type="entry name" value="Poly_Biosynth_Transport"/>
</dbReference>
<dbReference type="PANTHER" id="PTHR30250:SF11">
    <property type="entry name" value="O-ANTIGEN TRANSPORTER-RELATED"/>
    <property type="match status" value="1"/>
</dbReference>
<keyword evidence="8" id="KW-1185">Reference proteome</keyword>
<dbReference type="Pfam" id="PF13440">
    <property type="entry name" value="Polysacc_synt_3"/>
    <property type="match status" value="1"/>
</dbReference>
<feature type="transmembrane region" description="Helical" evidence="6">
    <location>
        <begin position="352"/>
        <end position="371"/>
    </location>
</feature>
<evidence type="ECO:0000313" key="7">
    <source>
        <dbReference type="EMBL" id="SMY35948.1"/>
    </source>
</evidence>
<dbReference type="PANTHER" id="PTHR30250">
    <property type="entry name" value="PST FAMILY PREDICTED COLANIC ACID TRANSPORTER"/>
    <property type="match status" value="1"/>
</dbReference>
<sequence length="404" mass="46614">MIINYLGPEEQGRIAFINNLSLFFSFFITLGLNSIYTVICGSNNINIIKKRYGYYSGLRVLGFLVFMIVMLAIIYTTKPDVFFIALPILVSKFFVSLNLYQSIVDGRGKFKEYTISQFISLVITSIVVIFCIKNNYGVIAIASTFLIKEALSFFVFYFLFDKGKYFKISFNSNKYKTIFRRSSKLMLSSIVVGLFTQIDILMIGWFISDRSAGVYSASTRLTTPLNFISIIFVAIFISSLIEKYKNRKEEYYHLISLIVSALFSIYIVIVLFVYCLGGDFYFKIFSHQYSESLSLYYIHILGLFFIFLGGVTGNHLVIIKDYDSELKKTIYAACLNIILNFFGIYYKNLEIIAISSVVSYALANFLFFITYKDRLFFKSLIKGFNPFLATSYFIEVIFKKKTFK</sequence>
<evidence type="ECO:0000256" key="1">
    <source>
        <dbReference type="ARBA" id="ARBA00004651"/>
    </source>
</evidence>
<evidence type="ECO:0000256" key="6">
    <source>
        <dbReference type="SAM" id="Phobius"/>
    </source>
</evidence>
<keyword evidence="4 6" id="KW-1133">Transmembrane helix</keyword>
<dbReference type="GO" id="GO:0005886">
    <property type="term" value="C:plasma membrane"/>
    <property type="evidence" value="ECO:0007669"/>
    <property type="project" value="UniProtKB-SubCell"/>
</dbReference>
<feature type="transmembrane region" description="Helical" evidence="6">
    <location>
        <begin position="20"/>
        <end position="40"/>
    </location>
</feature>
<feature type="transmembrane region" description="Helical" evidence="6">
    <location>
        <begin position="329"/>
        <end position="346"/>
    </location>
</feature>
<feature type="transmembrane region" description="Helical" evidence="6">
    <location>
        <begin position="112"/>
        <end position="130"/>
    </location>
</feature>
<evidence type="ECO:0000313" key="8">
    <source>
        <dbReference type="Proteomes" id="UP000195719"/>
    </source>
</evidence>
<dbReference type="AlphaFoldDB" id="A0A1Y6MJH4"/>
<feature type="transmembrane region" description="Helical" evidence="6">
    <location>
        <begin position="81"/>
        <end position="100"/>
    </location>
</feature>
<feature type="transmembrane region" description="Helical" evidence="6">
    <location>
        <begin position="185"/>
        <end position="207"/>
    </location>
</feature>
<evidence type="ECO:0000256" key="4">
    <source>
        <dbReference type="ARBA" id="ARBA00022989"/>
    </source>
</evidence>
<comment type="subcellular location">
    <subcellularLocation>
        <location evidence="1">Cell membrane</location>
        <topology evidence="1">Multi-pass membrane protein</topology>
    </subcellularLocation>
</comment>
<accession>A0A1Y6MJH4</accession>
<keyword evidence="3 6" id="KW-0812">Transmembrane</keyword>
<feature type="transmembrane region" description="Helical" evidence="6">
    <location>
        <begin position="136"/>
        <end position="160"/>
    </location>
</feature>
<reference evidence="8" key="1">
    <citation type="submission" date="2017-06" db="EMBL/GenBank/DDBJ databases">
        <authorList>
            <person name="Rodrigo-Torres L."/>
            <person name="Arahal R.D."/>
            <person name="Lucena T."/>
        </authorList>
    </citation>
    <scope>NUCLEOTIDE SEQUENCE [LARGE SCALE GENOMIC DNA]</scope>
    <source>
        <strain evidence="8">CECT 9192</strain>
    </source>
</reference>
<feature type="transmembrane region" description="Helical" evidence="6">
    <location>
        <begin position="52"/>
        <end position="75"/>
    </location>
</feature>
<keyword evidence="2" id="KW-1003">Cell membrane</keyword>
<evidence type="ECO:0000256" key="2">
    <source>
        <dbReference type="ARBA" id="ARBA00022475"/>
    </source>
</evidence>
<keyword evidence="5 6" id="KW-0472">Membrane</keyword>
<evidence type="ECO:0000256" key="5">
    <source>
        <dbReference type="ARBA" id="ARBA00023136"/>
    </source>
</evidence>
<proteinExistence type="predicted"/>
<gene>
    <name evidence="7" type="ORF">PAND9192_02276</name>
</gene>
<feature type="transmembrane region" description="Helical" evidence="6">
    <location>
        <begin position="227"/>
        <end position="244"/>
    </location>
</feature>
<feature type="transmembrane region" description="Helical" evidence="6">
    <location>
        <begin position="294"/>
        <end position="317"/>
    </location>
</feature>
<evidence type="ECO:0000256" key="3">
    <source>
        <dbReference type="ARBA" id="ARBA00022692"/>
    </source>
</evidence>
<dbReference type="Proteomes" id="UP000195719">
    <property type="component" value="Unassembled WGS sequence"/>
</dbReference>
<organism evidence="7 8">
    <name type="scientific">Photobacterium andalusiense</name>
    <dbReference type="NCBI Taxonomy" id="2204296"/>
    <lineage>
        <taxon>Bacteria</taxon>
        <taxon>Pseudomonadati</taxon>
        <taxon>Pseudomonadota</taxon>
        <taxon>Gammaproteobacteria</taxon>
        <taxon>Vibrionales</taxon>
        <taxon>Vibrionaceae</taxon>
        <taxon>Photobacterium</taxon>
    </lineage>
</organism>
<dbReference type="EMBL" id="FYAJ01000004">
    <property type="protein sequence ID" value="SMY35948.1"/>
    <property type="molecule type" value="Genomic_DNA"/>
</dbReference>
<feature type="transmembrane region" description="Helical" evidence="6">
    <location>
        <begin position="251"/>
        <end position="274"/>
    </location>
</feature>